<reference evidence="2" key="1">
    <citation type="journal article" date="2010" name="Mol. Biosyst.">
        <title>Complete genome sequence and comparative analysis of Shewanella violacea, a psychrophilic and piezophilic bacterium from deep sea floor sediments.</title>
        <authorList>
            <person name="Aono E."/>
            <person name="Baba T."/>
            <person name="Ara T."/>
            <person name="Nishi T."/>
            <person name="Nakamichi T."/>
            <person name="Inamoto E."/>
            <person name="Toyonaga H."/>
            <person name="Hasegawa M."/>
            <person name="Takai Y."/>
            <person name="Okumura Y."/>
            <person name="Baba M."/>
            <person name="Tomita M."/>
            <person name="Kato C."/>
            <person name="Oshima T."/>
            <person name="Nakasone K."/>
            <person name="Mori H."/>
        </authorList>
    </citation>
    <scope>NUCLEOTIDE SEQUENCE [LARGE SCALE GENOMIC DNA]</scope>
    <source>
        <strain evidence="2">JCM 10179 / CIP 106290 / LMG 19151 / DSS12</strain>
    </source>
</reference>
<dbReference type="HOGENOM" id="CLU_120910_4_1_6"/>
<dbReference type="OrthoDB" id="5741693at2"/>
<keyword evidence="1" id="KW-0969">Cilium</keyword>
<dbReference type="Pfam" id="PF03646">
    <property type="entry name" value="FlaG"/>
    <property type="match status" value="1"/>
</dbReference>
<evidence type="ECO:0000313" key="2">
    <source>
        <dbReference type="Proteomes" id="UP000002350"/>
    </source>
</evidence>
<dbReference type="PANTHER" id="PTHR37166:SF1">
    <property type="entry name" value="PROTEIN FLAG"/>
    <property type="match status" value="1"/>
</dbReference>
<organism evidence="1 2">
    <name type="scientific">Shewanella violacea (strain JCM 10179 / CIP 106290 / LMG 19151 / DSS12)</name>
    <dbReference type="NCBI Taxonomy" id="637905"/>
    <lineage>
        <taxon>Bacteria</taxon>
        <taxon>Pseudomonadati</taxon>
        <taxon>Pseudomonadota</taxon>
        <taxon>Gammaproteobacteria</taxon>
        <taxon>Alteromonadales</taxon>
        <taxon>Shewanellaceae</taxon>
        <taxon>Shewanella</taxon>
    </lineage>
</organism>
<proteinExistence type="predicted"/>
<dbReference type="AlphaFoldDB" id="D4ZI96"/>
<protein>
    <submittedName>
        <fullName evidence="1">Flagellin FlaG</fullName>
    </submittedName>
</protein>
<keyword evidence="1" id="KW-0282">Flagellum</keyword>
<dbReference type="RefSeq" id="WP_013050705.1">
    <property type="nucleotide sequence ID" value="NC_014012.1"/>
</dbReference>
<dbReference type="EMBL" id="AP011177">
    <property type="protein sequence ID" value="BAJ01395.1"/>
    <property type="molecule type" value="Genomic_DNA"/>
</dbReference>
<name>D4ZI96_SHEVD</name>
<dbReference type="PANTHER" id="PTHR37166">
    <property type="entry name" value="PROTEIN FLAG"/>
    <property type="match status" value="1"/>
</dbReference>
<sequence length="128" mass="13827">MNINLVNPSNATSVKSEVLVPLKATTPEATEVEPRALVKAVEEGSESSELTKEDNPEKLQEAVAELSDTMSLMKKGLAFRVDDSSGVSVVNVMDMDSGETIRQIPTEEALELAQKLFEVSGMLMKTEA</sequence>
<dbReference type="Proteomes" id="UP000002350">
    <property type="component" value="Chromosome"/>
</dbReference>
<dbReference type="eggNOG" id="COG1334">
    <property type="taxonomic scope" value="Bacteria"/>
</dbReference>
<keyword evidence="1" id="KW-0966">Cell projection</keyword>
<dbReference type="InterPro" id="IPR005186">
    <property type="entry name" value="FlaG"/>
</dbReference>
<dbReference type="STRING" id="637905.SVI_1424"/>
<evidence type="ECO:0000313" key="1">
    <source>
        <dbReference type="EMBL" id="BAJ01395.1"/>
    </source>
</evidence>
<dbReference type="InterPro" id="IPR035924">
    <property type="entry name" value="FlaG-like_sf"/>
</dbReference>
<dbReference type="Gene3D" id="3.30.160.170">
    <property type="entry name" value="FlaG-like"/>
    <property type="match status" value="1"/>
</dbReference>
<keyword evidence="2" id="KW-1185">Reference proteome</keyword>
<accession>D4ZI96</accession>
<dbReference type="SUPFAM" id="SSF160214">
    <property type="entry name" value="FlaG-like"/>
    <property type="match status" value="1"/>
</dbReference>
<gene>
    <name evidence="1" type="primary">flaG</name>
    <name evidence="1" type="ordered locus">SVI_1424</name>
</gene>
<dbReference type="KEGG" id="svo:SVI_1424"/>